<dbReference type="SUPFAM" id="SSF55729">
    <property type="entry name" value="Acyl-CoA N-acyltransferases (Nat)"/>
    <property type="match status" value="1"/>
</dbReference>
<keyword evidence="1" id="KW-0808">Transferase</keyword>
<keyword evidence="2" id="KW-1185">Reference proteome</keyword>
<dbReference type="EMBL" id="PPSL01000002">
    <property type="protein sequence ID" value="PQJ11704.1"/>
    <property type="molecule type" value="Genomic_DNA"/>
</dbReference>
<organism evidence="1 2">
    <name type="scientific">Flavipsychrobacter stenotrophus</name>
    <dbReference type="NCBI Taxonomy" id="2077091"/>
    <lineage>
        <taxon>Bacteria</taxon>
        <taxon>Pseudomonadati</taxon>
        <taxon>Bacteroidota</taxon>
        <taxon>Chitinophagia</taxon>
        <taxon>Chitinophagales</taxon>
        <taxon>Chitinophagaceae</taxon>
        <taxon>Flavipsychrobacter</taxon>
    </lineage>
</organism>
<evidence type="ECO:0000313" key="2">
    <source>
        <dbReference type="Proteomes" id="UP000239872"/>
    </source>
</evidence>
<dbReference type="RefSeq" id="WP_105038584.1">
    <property type="nucleotide sequence ID" value="NZ_PPSL01000002.1"/>
</dbReference>
<name>A0A2S7SYA6_9BACT</name>
<evidence type="ECO:0000313" key="1">
    <source>
        <dbReference type="EMBL" id="PQJ11704.1"/>
    </source>
</evidence>
<dbReference type="GO" id="GO:0008999">
    <property type="term" value="F:protein-N-terminal-alanine acetyltransferase activity"/>
    <property type="evidence" value="ECO:0007669"/>
    <property type="project" value="TreeGrafter"/>
</dbReference>
<dbReference type="GO" id="GO:0005737">
    <property type="term" value="C:cytoplasm"/>
    <property type="evidence" value="ECO:0007669"/>
    <property type="project" value="TreeGrafter"/>
</dbReference>
<dbReference type="InterPro" id="IPR051908">
    <property type="entry name" value="Ribosomal_N-acetyltransferase"/>
</dbReference>
<dbReference type="OrthoDB" id="9811523at2"/>
<sequence>MPFQALRSGNITLHLITEANADEVLDMFAVFPDADELLKEIKENYLPEYEDEQRTQYGFYTTVGDKLAGLSLLSVDSFNERRGSTGADTLLHMRGKGIAPMSKPHLFYLGFELLGLNRIETGCLVSNISSKRSIEKTAGFQFEGIMRESGLNDKGDLEDQYLFSILRKDWQKIYYSVKVEVIH</sequence>
<dbReference type="GO" id="GO:1990189">
    <property type="term" value="F:protein N-terminal-serine acetyltransferase activity"/>
    <property type="evidence" value="ECO:0007669"/>
    <property type="project" value="TreeGrafter"/>
</dbReference>
<dbReference type="AlphaFoldDB" id="A0A2S7SYA6"/>
<proteinExistence type="predicted"/>
<dbReference type="InterPro" id="IPR016181">
    <property type="entry name" value="Acyl_CoA_acyltransferase"/>
</dbReference>
<comment type="caution">
    <text evidence="1">The sequence shown here is derived from an EMBL/GenBank/DDBJ whole genome shotgun (WGS) entry which is preliminary data.</text>
</comment>
<dbReference type="PANTHER" id="PTHR43441:SF11">
    <property type="entry name" value="RIBOSOMAL-PROTEIN-SERINE ACETYLTRANSFERASE"/>
    <property type="match status" value="1"/>
</dbReference>
<accession>A0A2S7SYA6</accession>
<dbReference type="PANTHER" id="PTHR43441">
    <property type="entry name" value="RIBOSOMAL-PROTEIN-SERINE ACETYLTRANSFERASE"/>
    <property type="match status" value="1"/>
</dbReference>
<dbReference type="Proteomes" id="UP000239872">
    <property type="component" value="Unassembled WGS sequence"/>
</dbReference>
<protein>
    <submittedName>
        <fullName evidence="1">N-acetyltransferase</fullName>
    </submittedName>
</protein>
<reference evidence="1 2" key="1">
    <citation type="submission" date="2018-01" db="EMBL/GenBank/DDBJ databases">
        <title>A novel member of the phylum Bacteroidetes isolated from glacier ice.</title>
        <authorList>
            <person name="Liu Q."/>
            <person name="Xin Y.-H."/>
        </authorList>
    </citation>
    <scope>NUCLEOTIDE SEQUENCE [LARGE SCALE GENOMIC DNA]</scope>
    <source>
        <strain evidence="1 2">RB1R16</strain>
    </source>
</reference>
<dbReference type="Gene3D" id="3.40.630.30">
    <property type="match status" value="1"/>
</dbReference>
<gene>
    <name evidence="1" type="ORF">CJD36_007880</name>
</gene>